<dbReference type="PROSITE" id="PS50173">
    <property type="entry name" value="UMUC"/>
    <property type="match status" value="1"/>
</dbReference>
<gene>
    <name evidence="21" type="ORF">ESCO_004785</name>
</gene>
<evidence type="ECO:0000256" key="10">
    <source>
        <dbReference type="ARBA" id="ARBA00022763"/>
    </source>
</evidence>
<evidence type="ECO:0000259" key="19">
    <source>
        <dbReference type="PROSITE" id="PS50172"/>
    </source>
</evidence>
<feature type="region of interest" description="Disordered" evidence="18">
    <location>
        <begin position="857"/>
        <end position="876"/>
    </location>
</feature>
<keyword evidence="9" id="KW-0479">Metal-binding</keyword>
<dbReference type="InterPro" id="IPR038401">
    <property type="entry name" value="Rev1_C_sf"/>
</dbReference>
<dbReference type="SMART" id="SM00292">
    <property type="entry name" value="BRCT"/>
    <property type="match status" value="1"/>
</dbReference>
<dbReference type="SUPFAM" id="SSF100879">
    <property type="entry name" value="Lesion bypass DNA polymerase (Y-family), little finger domain"/>
    <property type="match status" value="1"/>
</dbReference>
<dbReference type="FunFam" id="3.40.50.10190:FF:000011">
    <property type="entry name" value="DNA repair protein REV1"/>
    <property type="match status" value="1"/>
</dbReference>
<reference evidence="21 22" key="1">
    <citation type="submission" date="2015-07" db="EMBL/GenBank/DDBJ databases">
        <title>The genome of the fungus Escovopsis weberi, a specialized disease agent of ant agriculture.</title>
        <authorList>
            <person name="de Man T.J."/>
            <person name="Stajich J.E."/>
            <person name="Kubicek C.P."/>
            <person name="Chenthamara K."/>
            <person name="Atanasova L."/>
            <person name="Druzhinina I.S."/>
            <person name="Birnbaum S."/>
            <person name="Barribeau S.M."/>
            <person name="Teiling C."/>
            <person name="Suen G."/>
            <person name="Currie C."/>
            <person name="Gerardo N.M."/>
        </authorList>
    </citation>
    <scope>NUCLEOTIDE SEQUENCE [LARGE SCALE GENOMIC DNA]</scope>
</reference>
<sequence>MSTVLDKNSSKVRDRIAKHSFHDEEGEEYEESEFNGFPDYYRRKKIKLQNLDADIRAASDKPPIFKGVVAFVNGYTQPPLQDLHHEIVQHGGGFLQYLDSKTMATHIIASALPPKKAIEFSKYRIVKPAWVVDSVRACRLLPWTDYRVLDEGTSQKVLKFDSAGLTQESPAARKGYREQTDNSFYTSQLQAAASPASQALTQAVSKLSNPPAGQRASPSLARKSTPRSANGTPKTPGSPGDGVLMPLEASGAGSANKVLNETPEPPPPILNVTIAESAESPEPTKNMTPEEYNAWLLSDPRIRKSSTANPDFLKQYYSESRLHHLSTWKASLKSSMQQLAARKAPSGKKLKGRSGSRRYVMHVDFDSFFCAVSLKRHPEHSEKPVVVAHSPGSGSEIASCNYVARKFGVKNGMWMKTAQELCPNLKVLPYDFPAYEEASRLFYESVIDVGGIVQSVSVDEALIDATDVILSATGSRGVGIDEGSLWREQEQADGIARKLRDQIKDKTGCAVSVGIGGNILQAKVALRKAKPAGQYQLKPDAVLDVIGDLKVEDLPGVAYSISGKLEDLGVKLVKDIRGVSRERLSAALGPKTSEKLSDYSRGIDRTEVGEQPPRKSVSAEVNWGIRFISQAEAEEFVFNLSRELEKRLMAEQVKGSNMTLKIMRRSLDAPLDPAKHLGHGKCDAFNKSVAFGVATHSYEAIGKEAVSILRSFKFSPGDLRGIGIQMTKLEPLKSISSAPDGSQPRINFAARGTTPPVKRHSRPEQIEDGGETPEQTRAKPASALDVDPIADDPLTPPRSRVHPAMALSRAALSDEKANTPLNVSGTQFIIPSNPDPYVLAQLPQDIRSRLVAQKPPLDPAGVIPRRAESASPAPADMIPSQVDAEVFNALPEEMKAEVLATYGRKAAQTMMQQQQQQQQQPSLRRNAAPARGSATPTRRGGMTGILGKAQRQRDAQAGVVQTNFRAPQLMSDGFGGDNDVEELDPDFLAELPEDVRKELIADHRQRKVARQSRLEIPTTAAAAGAQARRQRADSEDGLLPGGQRRIQFPVLPPKISFAGVASTQEIKETLGEWHSETSRAGPHRRDAEVFEKFLVKVIKDERDLNKAATLVRWLDVLVEQGGRKEGRGWRAWNDALREIKDVVQTAVRERGLAPMNI</sequence>
<keyword evidence="11" id="KW-0460">Magnesium</keyword>
<dbReference type="InterPro" id="IPR043128">
    <property type="entry name" value="Rev_trsase/Diguanyl_cyclase"/>
</dbReference>
<evidence type="ECO:0000256" key="16">
    <source>
        <dbReference type="ARBA" id="ARBA00058985"/>
    </source>
</evidence>
<dbReference type="InterPro" id="IPR017961">
    <property type="entry name" value="DNA_pol_Y-fam_little_finger"/>
</dbReference>
<feature type="region of interest" description="Disordered" evidence="18">
    <location>
        <begin position="909"/>
        <end position="943"/>
    </location>
</feature>
<dbReference type="Pfam" id="PF21999">
    <property type="entry name" value="IMS_HHH_1"/>
    <property type="match status" value="1"/>
</dbReference>
<evidence type="ECO:0000256" key="7">
    <source>
        <dbReference type="ARBA" id="ARBA00022679"/>
    </source>
</evidence>
<accession>A0A0M8MZF2</accession>
<comment type="caution">
    <text evidence="21">The sequence shown here is derived from an EMBL/GenBank/DDBJ whole genome shotgun (WGS) entry which is preliminary data.</text>
</comment>
<feature type="region of interest" description="Disordered" evidence="18">
    <location>
        <begin position="201"/>
        <end position="248"/>
    </location>
</feature>
<dbReference type="InterPro" id="IPR001357">
    <property type="entry name" value="BRCT_dom"/>
</dbReference>
<protein>
    <recommendedName>
        <fullName evidence="5">DNA repair protein REV1</fullName>
    </recommendedName>
    <alternativeName>
        <fullName evidence="17">Reversionless protein 1</fullName>
    </alternativeName>
</protein>
<comment type="cofactor">
    <cofactor evidence="1">
        <name>Mg(2+)</name>
        <dbReference type="ChEBI" id="CHEBI:18420"/>
    </cofactor>
</comment>
<dbReference type="InterPro" id="IPR031991">
    <property type="entry name" value="Rev1_C"/>
</dbReference>
<dbReference type="InterPro" id="IPR036775">
    <property type="entry name" value="DNA_pol_Y-fam_lit_finger_sf"/>
</dbReference>
<dbReference type="GO" id="GO:0070987">
    <property type="term" value="P:error-free translesion synthesis"/>
    <property type="evidence" value="ECO:0007669"/>
    <property type="project" value="TreeGrafter"/>
</dbReference>
<dbReference type="FunFam" id="3.30.1490.100:FF:000001">
    <property type="entry name" value="DNA repair protein REV1"/>
    <property type="match status" value="1"/>
</dbReference>
<dbReference type="Pfam" id="PF00817">
    <property type="entry name" value="IMS"/>
    <property type="match status" value="1"/>
</dbReference>
<dbReference type="EMBL" id="LGSR01000029">
    <property type="protein sequence ID" value="KOS16621.1"/>
    <property type="molecule type" value="Genomic_DNA"/>
</dbReference>
<dbReference type="Gene3D" id="1.10.150.20">
    <property type="entry name" value="5' to 3' exonuclease, C-terminal subdomain"/>
    <property type="match status" value="1"/>
</dbReference>
<feature type="region of interest" description="Disordered" evidence="18">
    <location>
        <begin position="734"/>
        <end position="800"/>
    </location>
</feature>
<dbReference type="PANTHER" id="PTHR45990">
    <property type="entry name" value="DNA REPAIR PROTEIN REV1"/>
    <property type="match status" value="1"/>
</dbReference>
<evidence type="ECO:0000256" key="1">
    <source>
        <dbReference type="ARBA" id="ARBA00001946"/>
    </source>
</evidence>
<evidence type="ECO:0000256" key="17">
    <source>
        <dbReference type="ARBA" id="ARBA00081902"/>
    </source>
</evidence>
<evidence type="ECO:0000313" key="21">
    <source>
        <dbReference type="EMBL" id="KOS16621.1"/>
    </source>
</evidence>
<dbReference type="Gene3D" id="3.40.1170.60">
    <property type="match status" value="1"/>
</dbReference>
<dbReference type="InterPro" id="IPR053848">
    <property type="entry name" value="IMS_HHH_1"/>
</dbReference>
<evidence type="ECO:0000256" key="12">
    <source>
        <dbReference type="ARBA" id="ARBA00023125"/>
    </source>
</evidence>
<dbReference type="Gene3D" id="6.10.250.1490">
    <property type="match status" value="1"/>
</dbReference>
<dbReference type="GO" id="GO:0017125">
    <property type="term" value="F:deoxycytidyl transferase activity"/>
    <property type="evidence" value="ECO:0007669"/>
    <property type="project" value="TreeGrafter"/>
</dbReference>
<dbReference type="GO" id="GO:0003684">
    <property type="term" value="F:damaged DNA binding"/>
    <property type="evidence" value="ECO:0007669"/>
    <property type="project" value="InterPro"/>
</dbReference>
<dbReference type="SUPFAM" id="SSF52113">
    <property type="entry name" value="BRCT domain"/>
    <property type="match status" value="1"/>
</dbReference>
<comment type="function">
    <text evidence="16">Deoxycytidyl transferase involved in DNA repair. Transfers a dCMP residue from dCTP to the 3'-end of a DNA primer in a template-dependent reaction. May assist in the first step in the bypass of abasic lesions by the insertion of a nucleotide opposite the lesion. Required for normal induction of mutations by physical and chemical agents. Involved in mitochondrial DNA mutagenesis.</text>
</comment>
<organism evidence="21 22">
    <name type="scientific">Escovopsis weberi</name>
    <dbReference type="NCBI Taxonomy" id="150374"/>
    <lineage>
        <taxon>Eukaryota</taxon>
        <taxon>Fungi</taxon>
        <taxon>Dikarya</taxon>
        <taxon>Ascomycota</taxon>
        <taxon>Pezizomycotina</taxon>
        <taxon>Sordariomycetes</taxon>
        <taxon>Hypocreomycetidae</taxon>
        <taxon>Hypocreales</taxon>
        <taxon>Hypocreaceae</taxon>
        <taxon>Escovopsis</taxon>
    </lineage>
</organism>
<keyword evidence="12" id="KW-0238">DNA-binding</keyword>
<evidence type="ECO:0000256" key="6">
    <source>
        <dbReference type="ARBA" id="ARBA00022634"/>
    </source>
</evidence>
<dbReference type="GO" id="GO:0003887">
    <property type="term" value="F:DNA-directed DNA polymerase activity"/>
    <property type="evidence" value="ECO:0007669"/>
    <property type="project" value="InterPro"/>
</dbReference>
<dbReference type="SUPFAM" id="SSF56672">
    <property type="entry name" value="DNA/RNA polymerases"/>
    <property type="match status" value="1"/>
</dbReference>
<comment type="similarity">
    <text evidence="4">Belongs to the DNA polymerase type-Y family.</text>
</comment>
<dbReference type="STRING" id="150374.A0A0M8MZF2"/>
<keyword evidence="8" id="KW-0548">Nucleotidyltransferase</keyword>
<dbReference type="Proteomes" id="UP000053831">
    <property type="component" value="Unassembled WGS sequence"/>
</dbReference>
<dbReference type="InterPro" id="IPR043502">
    <property type="entry name" value="DNA/RNA_pol_sf"/>
</dbReference>
<evidence type="ECO:0000256" key="8">
    <source>
        <dbReference type="ARBA" id="ARBA00022695"/>
    </source>
</evidence>
<keyword evidence="13" id="KW-0496">Mitochondrion</keyword>
<dbReference type="CDD" id="cd01701">
    <property type="entry name" value="PolY_Rev1"/>
    <property type="match status" value="1"/>
</dbReference>
<proteinExistence type="inferred from homology"/>
<evidence type="ECO:0000256" key="18">
    <source>
        <dbReference type="SAM" id="MobiDB-lite"/>
    </source>
</evidence>
<evidence type="ECO:0000256" key="11">
    <source>
        <dbReference type="ARBA" id="ARBA00022842"/>
    </source>
</evidence>
<dbReference type="PROSITE" id="PS50172">
    <property type="entry name" value="BRCT"/>
    <property type="match status" value="1"/>
</dbReference>
<dbReference type="GO" id="GO:0042276">
    <property type="term" value="P:error-prone translesion synthesis"/>
    <property type="evidence" value="ECO:0007669"/>
    <property type="project" value="TreeGrafter"/>
</dbReference>
<dbReference type="Gene3D" id="3.30.1490.100">
    <property type="entry name" value="DNA polymerase, Y-family, little finger domain"/>
    <property type="match status" value="1"/>
</dbReference>
<keyword evidence="10" id="KW-0227">DNA damage</keyword>
<dbReference type="GO" id="GO:0006281">
    <property type="term" value="P:DNA repair"/>
    <property type="evidence" value="ECO:0007669"/>
    <property type="project" value="UniProtKB-KW"/>
</dbReference>
<dbReference type="Gene3D" id="3.30.70.270">
    <property type="match status" value="1"/>
</dbReference>
<keyword evidence="15" id="KW-0539">Nucleus</keyword>
<evidence type="ECO:0000256" key="2">
    <source>
        <dbReference type="ARBA" id="ARBA00004123"/>
    </source>
</evidence>
<dbReference type="Gene3D" id="3.40.50.10190">
    <property type="entry name" value="BRCT domain"/>
    <property type="match status" value="1"/>
</dbReference>
<dbReference type="PANTHER" id="PTHR45990:SF1">
    <property type="entry name" value="DNA REPAIR PROTEIN REV1"/>
    <property type="match status" value="1"/>
</dbReference>
<dbReference type="Pfam" id="PF11799">
    <property type="entry name" value="IMS_C"/>
    <property type="match status" value="1"/>
</dbReference>
<dbReference type="InterPro" id="IPR025527">
    <property type="entry name" value="HUWE1/Rev1_UBM"/>
</dbReference>
<feature type="domain" description="UmuC" evidence="20">
    <location>
        <begin position="360"/>
        <end position="558"/>
    </location>
</feature>
<feature type="region of interest" description="Disordered" evidence="18">
    <location>
        <begin position="1017"/>
        <end position="1043"/>
    </location>
</feature>
<keyword evidence="22" id="KW-1185">Reference proteome</keyword>
<dbReference type="Pfam" id="PF16589">
    <property type="entry name" value="BRCT_2"/>
    <property type="match status" value="1"/>
</dbReference>
<evidence type="ECO:0000256" key="5">
    <source>
        <dbReference type="ARBA" id="ARBA00020399"/>
    </source>
</evidence>
<dbReference type="OrthoDB" id="427711at2759"/>
<dbReference type="FunFam" id="3.30.70.270:FF:000040">
    <property type="entry name" value="DNA repair protein REV1"/>
    <property type="match status" value="1"/>
</dbReference>
<feature type="compositionally biased region" description="Polar residues" evidence="18">
    <location>
        <begin position="226"/>
        <end position="235"/>
    </location>
</feature>
<dbReference type="InterPro" id="IPR036420">
    <property type="entry name" value="BRCT_dom_sf"/>
</dbReference>
<evidence type="ECO:0000256" key="4">
    <source>
        <dbReference type="ARBA" id="ARBA00010945"/>
    </source>
</evidence>
<evidence type="ECO:0000256" key="9">
    <source>
        <dbReference type="ARBA" id="ARBA00022723"/>
    </source>
</evidence>
<evidence type="ECO:0000256" key="3">
    <source>
        <dbReference type="ARBA" id="ARBA00004173"/>
    </source>
</evidence>
<keyword evidence="14" id="KW-0234">DNA repair</keyword>
<evidence type="ECO:0000256" key="15">
    <source>
        <dbReference type="ARBA" id="ARBA00023242"/>
    </source>
</evidence>
<dbReference type="InterPro" id="IPR001126">
    <property type="entry name" value="UmuC"/>
</dbReference>
<evidence type="ECO:0000256" key="13">
    <source>
        <dbReference type="ARBA" id="ARBA00023128"/>
    </source>
</evidence>
<dbReference type="GO" id="GO:0046872">
    <property type="term" value="F:metal ion binding"/>
    <property type="evidence" value="ECO:0007669"/>
    <property type="project" value="UniProtKB-KW"/>
</dbReference>
<dbReference type="Pfam" id="PF14377">
    <property type="entry name" value="UBM"/>
    <property type="match status" value="2"/>
</dbReference>
<dbReference type="GO" id="GO:0005634">
    <property type="term" value="C:nucleus"/>
    <property type="evidence" value="ECO:0007669"/>
    <property type="project" value="UniProtKB-SubCell"/>
</dbReference>
<evidence type="ECO:0000313" key="22">
    <source>
        <dbReference type="Proteomes" id="UP000053831"/>
    </source>
</evidence>
<keyword evidence="6" id="KW-0237">DNA synthesis</keyword>
<dbReference type="Gene3D" id="1.20.58.1280">
    <property type="entry name" value="DNA repair protein Rev1, C-terminal domain"/>
    <property type="match status" value="1"/>
</dbReference>
<name>A0A0M8MZF2_ESCWE</name>
<dbReference type="GO" id="GO:0005739">
    <property type="term" value="C:mitochondrion"/>
    <property type="evidence" value="ECO:0007669"/>
    <property type="project" value="UniProtKB-SubCell"/>
</dbReference>
<dbReference type="CDD" id="cd17719">
    <property type="entry name" value="BRCT_Rev1"/>
    <property type="match status" value="1"/>
</dbReference>
<comment type="subcellular location">
    <subcellularLocation>
        <location evidence="3">Mitochondrion</location>
    </subcellularLocation>
    <subcellularLocation>
        <location evidence="2">Nucleus</location>
    </subcellularLocation>
</comment>
<dbReference type="Pfam" id="PF16727">
    <property type="entry name" value="REV1_C"/>
    <property type="match status" value="1"/>
</dbReference>
<dbReference type="Gene3D" id="6.10.250.1630">
    <property type="match status" value="2"/>
</dbReference>
<feature type="domain" description="BRCT" evidence="19">
    <location>
        <begin position="60"/>
        <end position="148"/>
    </location>
</feature>
<dbReference type="AlphaFoldDB" id="A0A0M8MZF2"/>
<evidence type="ECO:0000256" key="14">
    <source>
        <dbReference type="ARBA" id="ARBA00023204"/>
    </source>
</evidence>
<keyword evidence="7" id="KW-0808">Transferase</keyword>
<evidence type="ECO:0000259" key="20">
    <source>
        <dbReference type="PROSITE" id="PS50173"/>
    </source>
</evidence>